<dbReference type="STRING" id="160660.BJI67_10185"/>
<feature type="transmembrane region" description="Helical" evidence="1">
    <location>
        <begin position="258"/>
        <end position="283"/>
    </location>
</feature>
<sequence length="371" mass="39201">MLPSPASLHIDSEAVRLSGHWTTAGLSGNAGRVDPARLPADAPAILDLSQLDGLDTTGAWLIRRALLDRAAQGKPIQLHGASAEAATLLGLLATGADPRSRQTQRRGEGWLTYVGRCTLSMLGTGYEFLGFVGEGTLTALRALPHPRRLRPRQILLTLEQAGVQALPIVGLLSFLIGVVIGYQSATFLAQYGANLYIADLVGISMLRELAPLLTAIIIAGRTGAAFTAEIGTMRVTEEIDALRAMGIRPLEMLVVPKVVGLAIALPLLTVFADMVGVLGGMLVGEFVLDVSPDSFVERLHQSVSLTSFLIGVGKAPVFALVIAGVGCYQGFKVSGSAESVGRHTTRSVVQSIFMVIVLDAVFSVIFNRLSL</sequence>
<dbReference type="GO" id="GO:0043190">
    <property type="term" value="C:ATP-binding cassette (ABC) transporter complex"/>
    <property type="evidence" value="ECO:0007669"/>
    <property type="project" value="InterPro"/>
</dbReference>
<comment type="caution">
    <text evidence="2">The sequence shown here is derived from an EMBL/GenBank/DDBJ whole genome shotgun (WGS) entry which is preliminary data.</text>
</comment>
<dbReference type="PANTHER" id="PTHR30188">
    <property type="entry name" value="ABC TRANSPORTER PERMEASE PROTEIN-RELATED"/>
    <property type="match status" value="1"/>
</dbReference>
<dbReference type="InterPro" id="IPR030802">
    <property type="entry name" value="Permease_MalE"/>
</dbReference>
<reference evidence="2 3" key="1">
    <citation type="journal article" date="2014" name="Genome Announc.">
        <title>Draft Genome Sequence of the Iron-Oxidizing, Acidophilic, and Halotolerant 'Thiobacillus prosperus' Type Strain DSM 5130.</title>
        <authorList>
            <person name="Ossandon F.J."/>
            <person name="Cardenas J.P."/>
            <person name="Corbett M."/>
            <person name="Quatrini R."/>
            <person name="Holmes D.S."/>
            <person name="Watkin E."/>
        </authorList>
    </citation>
    <scope>NUCLEOTIDE SEQUENCE [LARGE SCALE GENOMIC DNA]</scope>
    <source>
        <strain evidence="2 3">DSM 5130</strain>
    </source>
</reference>
<dbReference type="EMBL" id="JQSG02000006">
    <property type="protein sequence ID" value="OBS08898.1"/>
    <property type="molecule type" value="Genomic_DNA"/>
</dbReference>
<feature type="transmembrane region" description="Helical" evidence="1">
    <location>
        <begin position="348"/>
        <end position="366"/>
    </location>
</feature>
<dbReference type="InterPro" id="IPR003453">
    <property type="entry name" value="ABC_MlaE_roteobac"/>
</dbReference>
<dbReference type="OrthoDB" id="9810518at2"/>
<proteinExistence type="inferred from homology"/>
<feature type="transmembrane region" description="Helical" evidence="1">
    <location>
        <begin position="303"/>
        <end position="328"/>
    </location>
</feature>
<keyword evidence="1" id="KW-0812">Transmembrane</keyword>
<keyword evidence="1" id="KW-1003">Cell membrane</keyword>
<evidence type="ECO:0000313" key="3">
    <source>
        <dbReference type="Proteomes" id="UP000029273"/>
    </source>
</evidence>
<dbReference type="NCBIfam" id="TIGR00056">
    <property type="entry name" value="MlaE family lipid ABC transporter permease subunit"/>
    <property type="match status" value="1"/>
</dbReference>
<evidence type="ECO:0000256" key="1">
    <source>
        <dbReference type="RuleBase" id="RU362044"/>
    </source>
</evidence>
<organism evidence="2 3">
    <name type="scientific">Acidihalobacter prosperus</name>
    <dbReference type="NCBI Taxonomy" id="160660"/>
    <lineage>
        <taxon>Bacteria</taxon>
        <taxon>Pseudomonadati</taxon>
        <taxon>Pseudomonadota</taxon>
        <taxon>Gammaproteobacteria</taxon>
        <taxon>Chromatiales</taxon>
        <taxon>Ectothiorhodospiraceae</taxon>
        <taxon>Acidihalobacter</taxon>
    </lineage>
</organism>
<dbReference type="Proteomes" id="UP000029273">
    <property type="component" value="Unassembled WGS sequence"/>
</dbReference>
<dbReference type="AlphaFoldDB" id="A0A1A6C2W4"/>
<comment type="subcellular location">
    <subcellularLocation>
        <location evidence="1">Cell inner membrane</location>
        <topology evidence="1">Multi-pass membrane protein</topology>
    </subcellularLocation>
</comment>
<evidence type="ECO:0000313" key="2">
    <source>
        <dbReference type="EMBL" id="OBS08898.1"/>
    </source>
</evidence>
<keyword evidence="3" id="KW-1185">Reference proteome</keyword>
<dbReference type="Pfam" id="PF02405">
    <property type="entry name" value="MlaE"/>
    <property type="match status" value="1"/>
</dbReference>
<keyword evidence="1" id="KW-1133">Transmembrane helix</keyword>
<dbReference type="RefSeq" id="WP_038091451.1">
    <property type="nucleotide sequence ID" value="NZ_JQSG02000006.1"/>
</dbReference>
<name>A0A1A6C2W4_9GAMM</name>
<keyword evidence="1" id="KW-0472">Membrane</keyword>
<gene>
    <name evidence="2" type="ORF">Thpro_023148</name>
</gene>
<comment type="caution">
    <text evidence="1">Lacks conserved residue(s) required for the propagation of feature annotation.</text>
</comment>
<dbReference type="PANTHER" id="PTHR30188:SF3">
    <property type="entry name" value="ABC TRANSPORTER PERMEASE"/>
    <property type="match status" value="1"/>
</dbReference>
<comment type="similarity">
    <text evidence="1">Belongs to the MlaE permease family.</text>
</comment>
<dbReference type="GO" id="GO:0005548">
    <property type="term" value="F:phospholipid transporter activity"/>
    <property type="evidence" value="ECO:0007669"/>
    <property type="project" value="TreeGrafter"/>
</dbReference>
<keyword evidence="1" id="KW-0997">Cell inner membrane</keyword>
<protein>
    <submittedName>
        <fullName evidence="2">Uncharacterized protein</fullName>
    </submittedName>
</protein>
<feature type="transmembrane region" description="Helical" evidence="1">
    <location>
        <begin position="154"/>
        <end position="182"/>
    </location>
</feature>
<accession>A0A1A6C2W4</accession>